<organism evidence="1 2">
    <name type="scientific">Dunaliella salina</name>
    <name type="common">Green alga</name>
    <name type="synonym">Protococcus salinus</name>
    <dbReference type="NCBI Taxonomy" id="3046"/>
    <lineage>
        <taxon>Eukaryota</taxon>
        <taxon>Viridiplantae</taxon>
        <taxon>Chlorophyta</taxon>
        <taxon>core chlorophytes</taxon>
        <taxon>Chlorophyceae</taxon>
        <taxon>CS clade</taxon>
        <taxon>Chlamydomonadales</taxon>
        <taxon>Dunaliellaceae</taxon>
        <taxon>Dunaliella</taxon>
    </lineage>
</organism>
<keyword evidence="2" id="KW-1185">Reference proteome</keyword>
<dbReference type="EMBL" id="MU069592">
    <property type="protein sequence ID" value="KAF5838064.1"/>
    <property type="molecule type" value="Genomic_DNA"/>
</dbReference>
<evidence type="ECO:0000313" key="1">
    <source>
        <dbReference type="EMBL" id="KAF5838064.1"/>
    </source>
</evidence>
<gene>
    <name evidence="1" type="ORF">DUNSADRAFT_3434</name>
</gene>
<dbReference type="Proteomes" id="UP000815325">
    <property type="component" value="Unassembled WGS sequence"/>
</dbReference>
<comment type="caution">
    <text evidence="1">The sequence shown here is derived from an EMBL/GenBank/DDBJ whole genome shotgun (WGS) entry which is preliminary data.</text>
</comment>
<name>A0ABQ7GTX1_DUNSA</name>
<reference evidence="1" key="1">
    <citation type="submission" date="2017-08" db="EMBL/GenBank/DDBJ databases">
        <authorList>
            <person name="Polle J.E."/>
            <person name="Barry K."/>
            <person name="Cushman J."/>
            <person name="Schmutz J."/>
            <person name="Tran D."/>
            <person name="Hathwaick L.T."/>
            <person name="Yim W.C."/>
            <person name="Jenkins J."/>
            <person name="Mckie-Krisberg Z.M."/>
            <person name="Prochnik S."/>
            <person name="Lindquist E."/>
            <person name="Dockter R.B."/>
            <person name="Adam C."/>
            <person name="Molina H."/>
            <person name="Bunkerborg J."/>
            <person name="Jin E."/>
            <person name="Buchheim M."/>
            <person name="Magnuson J."/>
        </authorList>
    </citation>
    <scope>NUCLEOTIDE SEQUENCE</scope>
    <source>
        <strain evidence="1">CCAP 19/18</strain>
    </source>
</reference>
<protein>
    <submittedName>
        <fullName evidence="1">Uncharacterized protein</fullName>
    </submittedName>
</protein>
<evidence type="ECO:0000313" key="2">
    <source>
        <dbReference type="Proteomes" id="UP000815325"/>
    </source>
</evidence>
<accession>A0ABQ7GTX1</accession>
<feature type="non-terminal residue" evidence="1">
    <location>
        <position position="1"/>
    </location>
</feature>
<proteinExistence type="predicted"/>
<sequence length="120" mass="14102">HTVPHALPLEEVLPWHKFGTIIDDKHMSDLDAQLRCLRPYLPAMRKSMARVWRHFLYSSIYGSYLGEGINEDAFEAIMAVLRSRMHNNFSMPPAVRHRVKEARDSYFMCRGRQPPIEVHR</sequence>